<proteinExistence type="predicted"/>
<accession>A0A9N9MA85</accession>
<organism evidence="2 3">
    <name type="scientific">Ceutorhynchus assimilis</name>
    <name type="common">cabbage seed weevil</name>
    <dbReference type="NCBI Taxonomy" id="467358"/>
    <lineage>
        <taxon>Eukaryota</taxon>
        <taxon>Metazoa</taxon>
        <taxon>Ecdysozoa</taxon>
        <taxon>Arthropoda</taxon>
        <taxon>Hexapoda</taxon>
        <taxon>Insecta</taxon>
        <taxon>Pterygota</taxon>
        <taxon>Neoptera</taxon>
        <taxon>Endopterygota</taxon>
        <taxon>Coleoptera</taxon>
        <taxon>Polyphaga</taxon>
        <taxon>Cucujiformia</taxon>
        <taxon>Curculionidae</taxon>
        <taxon>Ceutorhynchinae</taxon>
        <taxon>Ceutorhynchus</taxon>
    </lineage>
</organism>
<feature type="compositionally biased region" description="Basic and acidic residues" evidence="1">
    <location>
        <begin position="1"/>
        <end position="20"/>
    </location>
</feature>
<feature type="compositionally biased region" description="Basic and acidic residues" evidence="1">
    <location>
        <begin position="40"/>
        <end position="57"/>
    </location>
</feature>
<evidence type="ECO:0000313" key="2">
    <source>
        <dbReference type="EMBL" id="CAG9760105.1"/>
    </source>
</evidence>
<evidence type="ECO:0000256" key="1">
    <source>
        <dbReference type="SAM" id="MobiDB-lite"/>
    </source>
</evidence>
<keyword evidence="3" id="KW-1185">Reference proteome</keyword>
<feature type="region of interest" description="Disordered" evidence="1">
    <location>
        <begin position="1"/>
        <end position="64"/>
    </location>
</feature>
<dbReference type="AlphaFoldDB" id="A0A9N9MA85"/>
<dbReference type="EMBL" id="OU892277">
    <property type="protein sequence ID" value="CAG9760105.1"/>
    <property type="molecule type" value="Genomic_DNA"/>
</dbReference>
<protein>
    <submittedName>
        <fullName evidence="2">Uncharacterized protein</fullName>
    </submittedName>
</protein>
<reference evidence="2" key="1">
    <citation type="submission" date="2022-01" db="EMBL/GenBank/DDBJ databases">
        <authorList>
            <person name="King R."/>
        </authorList>
    </citation>
    <scope>NUCLEOTIDE SEQUENCE</scope>
</reference>
<gene>
    <name evidence="2" type="ORF">CEUTPL_LOCUS841</name>
</gene>
<dbReference type="Proteomes" id="UP001152799">
    <property type="component" value="Chromosome 1"/>
</dbReference>
<name>A0A9N9MA85_9CUCU</name>
<evidence type="ECO:0000313" key="3">
    <source>
        <dbReference type="Proteomes" id="UP001152799"/>
    </source>
</evidence>
<sequence>MQKQLDKLKRFRNVKSENVERISQNRNVRDSRSPASYHPSVRDSRSPATPEKRDRGSRSPPPYQIINLVDNDPLDQVPECWVEDPEVGVHIGPPILNPEVVATMEPTGLTKDTFQISCQQENAKGISNLLYVVNKLINDEREEVPKAEYIELLSDTTRLHKSPAEAFSPNVGLLSIKI</sequence>